<evidence type="ECO:0000313" key="5">
    <source>
        <dbReference type="EMBL" id="KAL0273328.1"/>
    </source>
</evidence>
<keyword evidence="3" id="KW-0141">cGMP biosynthesis</keyword>
<evidence type="ECO:0000256" key="2">
    <source>
        <dbReference type="ARBA" id="ARBA00022741"/>
    </source>
</evidence>
<name>A0AAW2HUS1_9NEOP</name>
<dbReference type="GO" id="GO:0004383">
    <property type="term" value="F:guanylate cyclase activity"/>
    <property type="evidence" value="ECO:0007669"/>
    <property type="project" value="UniProtKB-EC"/>
</dbReference>
<accession>A0AAW2HUS1</accession>
<dbReference type="EMBL" id="JARGDH010000003">
    <property type="protein sequence ID" value="KAL0273328.1"/>
    <property type="molecule type" value="Genomic_DNA"/>
</dbReference>
<dbReference type="InterPro" id="IPR011645">
    <property type="entry name" value="HNOB_dom_associated"/>
</dbReference>
<comment type="caution">
    <text evidence="5">The sequence shown here is derived from an EMBL/GenBank/DDBJ whole genome shotgun (WGS) entry which is preliminary data.</text>
</comment>
<evidence type="ECO:0000256" key="1">
    <source>
        <dbReference type="ARBA" id="ARBA00012202"/>
    </source>
</evidence>
<proteinExistence type="predicted"/>
<dbReference type="PANTHER" id="PTHR45655">
    <property type="entry name" value="GUANYLATE CYCLASE SOLUBLE SUBUNIT BETA-2"/>
    <property type="match status" value="1"/>
</dbReference>
<gene>
    <name evidence="5" type="ORF">PYX00_006021</name>
</gene>
<reference evidence="5" key="1">
    <citation type="journal article" date="2024" name="Gigascience">
        <title>Chromosome-level genome of the poultry shaft louse Menopon gallinae provides insight into the host-switching and adaptive evolution of parasitic lice.</title>
        <authorList>
            <person name="Xu Y."/>
            <person name="Ma L."/>
            <person name="Liu S."/>
            <person name="Liang Y."/>
            <person name="Liu Q."/>
            <person name="He Z."/>
            <person name="Tian L."/>
            <person name="Duan Y."/>
            <person name="Cai W."/>
            <person name="Li H."/>
            <person name="Song F."/>
        </authorList>
    </citation>
    <scope>NUCLEOTIDE SEQUENCE</scope>
    <source>
        <strain evidence="5">Cailab_2023a</strain>
    </source>
</reference>
<protein>
    <recommendedName>
        <fullName evidence="1">guanylate cyclase</fullName>
        <ecNumber evidence="1">4.6.1.2</ecNumber>
    </recommendedName>
</protein>
<evidence type="ECO:0000259" key="4">
    <source>
        <dbReference type="Pfam" id="PF07701"/>
    </source>
</evidence>
<dbReference type="GO" id="GO:0070482">
    <property type="term" value="P:response to oxygen levels"/>
    <property type="evidence" value="ECO:0007669"/>
    <property type="project" value="TreeGrafter"/>
</dbReference>
<evidence type="ECO:0000256" key="3">
    <source>
        <dbReference type="ARBA" id="ARBA00023293"/>
    </source>
</evidence>
<sequence length="108" mass="11778">MKFLTVKRPKGIRANFEDVMKRSNTPFLFAIRSGSAKGLEIKGQMVHCPESDSILFIGSPFIDGLEGLTGRGLFISDIPIHDATRDVILVGEQARAQVGQFVSAESGR</sequence>
<dbReference type="Pfam" id="PF07701">
    <property type="entry name" value="HNOBA"/>
    <property type="match status" value="1"/>
</dbReference>
<feature type="domain" description="Haem NO binding associated" evidence="4">
    <location>
        <begin position="36"/>
        <end position="100"/>
    </location>
</feature>
<dbReference type="GO" id="GO:0000166">
    <property type="term" value="F:nucleotide binding"/>
    <property type="evidence" value="ECO:0007669"/>
    <property type="project" value="UniProtKB-KW"/>
</dbReference>
<organism evidence="5">
    <name type="scientific">Menopon gallinae</name>
    <name type="common">poultry shaft louse</name>
    <dbReference type="NCBI Taxonomy" id="328185"/>
    <lineage>
        <taxon>Eukaryota</taxon>
        <taxon>Metazoa</taxon>
        <taxon>Ecdysozoa</taxon>
        <taxon>Arthropoda</taxon>
        <taxon>Hexapoda</taxon>
        <taxon>Insecta</taxon>
        <taxon>Pterygota</taxon>
        <taxon>Neoptera</taxon>
        <taxon>Paraneoptera</taxon>
        <taxon>Psocodea</taxon>
        <taxon>Troctomorpha</taxon>
        <taxon>Phthiraptera</taxon>
        <taxon>Amblycera</taxon>
        <taxon>Menoponidae</taxon>
        <taxon>Menopon</taxon>
    </lineage>
</organism>
<dbReference type="Gene3D" id="3.30.450.260">
    <property type="entry name" value="Haem NO binding associated domain"/>
    <property type="match status" value="1"/>
</dbReference>
<dbReference type="EC" id="4.6.1.2" evidence="1"/>
<dbReference type="GO" id="GO:0008074">
    <property type="term" value="C:guanylate cyclase complex, soluble"/>
    <property type="evidence" value="ECO:0007669"/>
    <property type="project" value="TreeGrafter"/>
</dbReference>
<dbReference type="GO" id="GO:0019934">
    <property type="term" value="P:cGMP-mediated signaling"/>
    <property type="evidence" value="ECO:0007669"/>
    <property type="project" value="TreeGrafter"/>
</dbReference>
<dbReference type="AlphaFoldDB" id="A0AAW2HUS1"/>
<dbReference type="InterPro" id="IPR042463">
    <property type="entry name" value="HNOB_dom_associated_sf"/>
</dbReference>
<keyword evidence="2" id="KW-0547">Nucleotide-binding</keyword>
<dbReference type="PANTHER" id="PTHR45655:SF6">
    <property type="entry name" value="HEAD-SPECIFIC GUANYLATE CYCLASE"/>
    <property type="match status" value="1"/>
</dbReference>